<dbReference type="InterPro" id="IPR016071">
    <property type="entry name" value="Staphylococal_nuclease_OB-fold"/>
</dbReference>
<keyword evidence="1" id="KW-0540">Nuclease</keyword>
<gene>
    <name evidence="6" type="ORF">A2Y67_03395</name>
</gene>
<dbReference type="GO" id="GO:0016787">
    <property type="term" value="F:hydrolase activity"/>
    <property type="evidence" value="ECO:0007669"/>
    <property type="project" value="UniProtKB-KW"/>
</dbReference>
<keyword evidence="4" id="KW-0732">Signal</keyword>
<dbReference type="Gene3D" id="2.40.50.90">
    <property type="match status" value="1"/>
</dbReference>
<sequence length="161" mass="18671">MFLKKISFILVLFLCLSCAQNSSPTQNSQIYKVIRVVDGDTIVLDTKAKVRLLGVDTPELHHPKKPVQCFAQEAKDFTARQVLNQKVKLTFEGQRQDRYGRLLAWVWYGPGYKKLLNAEIIKWGYGFSYRKYPTSRLEEFNRLEKEARENQRGLWSPGACP</sequence>
<keyword evidence="3" id="KW-0378">Hydrolase</keyword>
<dbReference type="Proteomes" id="UP000176260">
    <property type="component" value="Unassembled WGS sequence"/>
</dbReference>
<evidence type="ECO:0000313" key="7">
    <source>
        <dbReference type="Proteomes" id="UP000176260"/>
    </source>
</evidence>
<dbReference type="PANTHER" id="PTHR12302:SF3">
    <property type="entry name" value="SERINE_THREONINE-PROTEIN KINASE 31"/>
    <property type="match status" value="1"/>
</dbReference>
<organism evidence="6 7">
    <name type="scientific">Candidatus Buchananbacteria bacterium RBG_13_39_9</name>
    <dbReference type="NCBI Taxonomy" id="1797531"/>
    <lineage>
        <taxon>Bacteria</taxon>
        <taxon>Candidatus Buchananiibacteriota</taxon>
    </lineage>
</organism>
<dbReference type="GO" id="GO:0003676">
    <property type="term" value="F:nucleic acid binding"/>
    <property type="evidence" value="ECO:0007669"/>
    <property type="project" value="InterPro"/>
</dbReference>
<dbReference type="Pfam" id="PF00565">
    <property type="entry name" value="SNase"/>
    <property type="match status" value="1"/>
</dbReference>
<evidence type="ECO:0000256" key="1">
    <source>
        <dbReference type="ARBA" id="ARBA00022722"/>
    </source>
</evidence>
<feature type="chain" id="PRO_5009581372" description="TNase-like domain-containing protein" evidence="4">
    <location>
        <begin position="20"/>
        <end position="161"/>
    </location>
</feature>
<dbReference type="InterPro" id="IPR035437">
    <property type="entry name" value="SNase_OB-fold_sf"/>
</dbReference>
<evidence type="ECO:0000256" key="4">
    <source>
        <dbReference type="SAM" id="SignalP"/>
    </source>
</evidence>
<dbReference type="PANTHER" id="PTHR12302">
    <property type="entry name" value="EBNA2 BINDING PROTEIN P100"/>
    <property type="match status" value="1"/>
</dbReference>
<dbReference type="PROSITE" id="PS01284">
    <property type="entry name" value="TNASE_2"/>
    <property type="match status" value="1"/>
</dbReference>
<evidence type="ECO:0000259" key="5">
    <source>
        <dbReference type="PROSITE" id="PS50830"/>
    </source>
</evidence>
<protein>
    <recommendedName>
        <fullName evidence="5">TNase-like domain-containing protein</fullName>
    </recommendedName>
</protein>
<evidence type="ECO:0000313" key="6">
    <source>
        <dbReference type="EMBL" id="OGY43005.1"/>
    </source>
</evidence>
<accession>A0A1G1XSE6</accession>
<evidence type="ECO:0000256" key="2">
    <source>
        <dbReference type="ARBA" id="ARBA00022759"/>
    </source>
</evidence>
<dbReference type="EMBL" id="MHIA01000002">
    <property type="protein sequence ID" value="OGY43005.1"/>
    <property type="molecule type" value="Genomic_DNA"/>
</dbReference>
<feature type="signal peptide" evidence="4">
    <location>
        <begin position="1"/>
        <end position="19"/>
    </location>
</feature>
<reference evidence="6 7" key="1">
    <citation type="journal article" date="2016" name="Nat. Commun.">
        <title>Thousands of microbial genomes shed light on interconnected biogeochemical processes in an aquifer system.</title>
        <authorList>
            <person name="Anantharaman K."/>
            <person name="Brown C.T."/>
            <person name="Hug L.A."/>
            <person name="Sharon I."/>
            <person name="Castelle C.J."/>
            <person name="Probst A.J."/>
            <person name="Thomas B.C."/>
            <person name="Singh A."/>
            <person name="Wilkins M.J."/>
            <person name="Karaoz U."/>
            <person name="Brodie E.L."/>
            <person name="Williams K.H."/>
            <person name="Hubbard S.S."/>
            <person name="Banfield J.F."/>
        </authorList>
    </citation>
    <scope>NUCLEOTIDE SEQUENCE [LARGE SCALE GENOMIC DNA]</scope>
</reference>
<dbReference type="InterPro" id="IPR002071">
    <property type="entry name" value="Thermonucl_AS"/>
</dbReference>
<dbReference type="SMART" id="SM00318">
    <property type="entry name" value="SNc"/>
    <property type="match status" value="1"/>
</dbReference>
<dbReference type="GO" id="GO:0004519">
    <property type="term" value="F:endonuclease activity"/>
    <property type="evidence" value="ECO:0007669"/>
    <property type="project" value="UniProtKB-KW"/>
</dbReference>
<keyword evidence="2" id="KW-0255">Endonuclease</keyword>
<comment type="caution">
    <text evidence="6">The sequence shown here is derived from an EMBL/GenBank/DDBJ whole genome shotgun (WGS) entry which is preliminary data.</text>
</comment>
<dbReference type="AlphaFoldDB" id="A0A1G1XSE6"/>
<proteinExistence type="predicted"/>
<evidence type="ECO:0000256" key="3">
    <source>
        <dbReference type="ARBA" id="ARBA00022801"/>
    </source>
</evidence>
<dbReference type="SUPFAM" id="SSF50199">
    <property type="entry name" value="Staphylococcal nuclease"/>
    <property type="match status" value="1"/>
</dbReference>
<name>A0A1G1XSE6_9BACT</name>
<dbReference type="PROSITE" id="PS50830">
    <property type="entry name" value="TNASE_3"/>
    <property type="match status" value="1"/>
</dbReference>
<feature type="domain" description="TNase-like" evidence="5">
    <location>
        <begin position="27"/>
        <end position="157"/>
    </location>
</feature>